<name>A0A645G698_9ZZZZ</name>
<dbReference type="Gene3D" id="3.10.129.10">
    <property type="entry name" value="Hotdog Thioesterase"/>
    <property type="match status" value="1"/>
</dbReference>
<dbReference type="AlphaFoldDB" id="A0A645G698"/>
<dbReference type="Pfam" id="PF03061">
    <property type="entry name" value="4HBT"/>
    <property type="match status" value="1"/>
</dbReference>
<dbReference type="InterPro" id="IPR006683">
    <property type="entry name" value="Thioestr_dom"/>
</dbReference>
<feature type="domain" description="Thioesterase" evidence="1">
    <location>
        <begin position="4"/>
        <end position="58"/>
    </location>
</feature>
<dbReference type="EMBL" id="VSSQ01069461">
    <property type="protein sequence ID" value="MPN21470.1"/>
    <property type="molecule type" value="Genomic_DNA"/>
</dbReference>
<evidence type="ECO:0000259" key="1">
    <source>
        <dbReference type="Pfam" id="PF03061"/>
    </source>
</evidence>
<protein>
    <recommendedName>
        <fullName evidence="1">Thioesterase domain-containing protein</fullName>
    </recommendedName>
</protein>
<proteinExistence type="predicted"/>
<reference evidence="2" key="1">
    <citation type="submission" date="2019-08" db="EMBL/GenBank/DDBJ databases">
        <authorList>
            <person name="Kucharzyk K."/>
            <person name="Murdoch R.W."/>
            <person name="Higgins S."/>
            <person name="Loffler F."/>
        </authorList>
    </citation>
    <scope>NUCLEOTIDE SEQUENCE</scope>
</reference>
<organism evidence="2">
    <name type="scientific">bioreactor metagenome</name>
    <dbReference type="NCBI Taxonomy" id="1076179"/>
    <lineage>
        <taxon>unclassified sequences</taxon>
        <taxon>metagenomes</taxon>
        <taxon>ecological metagenomes</taxon>
    </lineage>
</organism>
<dbReference type="InterPro" id="IPR029069">
    <property type="entry name" value="HotDog_dom_sf"/>
</dbReference>
<gene>
    <name evidence="2" type="ORF">SDC9_168850</name>
</gene>
<evidence type="ECO:0000313" key="2">
    <source>
        <dbReference type="EMBL" id="MPN21470.1"/>
    </source>
</evidence>
<accession>A0A645G698</accession>
<comment type="caution">
    <text evidence="2">The sequence shown here is derived from an EMBL/GenBank/DDBJ whole genome shotgun (WGS) entry which is preliminary data.</text>
</comment>
<sequence length="75" mass="7999">MSGVAWEASGRQPCLTVQLDTHFVAAVAPGQFAEVRVKLNHRSRSLMFLYGEMTANGTLVATAQAVMKVMASTSA</sequence>
<dbReference type="SUPFAM" id="SSF54637">
    <property type="entry name" value="Thioesterase/thiol ester dehydrase-isomerase"/>
    <property type="match status" value="1"/>
</dbReference>